<dbReference type="PANTHER" id="PTHR12558:SF10">
    <property type="entry name" value="CELL DIVISION CYCLE PROTEIN 23 HOMOLOG"/>
    <property type="match status" value="1"/>
</dbReference>
<evidence type="ECO:0000259" key="9">
    <source>
        <dbReference type="Pfam" id="PF04049"/>
    </source>
</evidence>
<evidence type="ECO:0000256" key="5">
    <source>
        <dbReference type="ARBA" id="ARBA00022803"/>
    </source>
</evidence>
<dbReference type="EMBL" id="OW152816">
    <property type="protein sequence ID" value="CAH2067272.1"/>
    <property type="molecule type" value="Genomic_DNA"/>
</dbReference>
<keyword evidence="6" id="KW-0131">Cell cycle</keyword>
<dbReference type="SMART" id="SM00028">
    <property type="entry name" value="TPR"/>
    <property type="match status" value="7"/>
</dbReference>
<dbReference type="SUPFAM" id="SSF48452">
    <property type="entry name" value="TPR-like"/>
    <property type="match status" value="2"/>
</dbReference>
<reference evidence="10" key="1">
    <citation type="submission" date="2022-03" db="EMBL/GenBank/DDBJ databases">
        <authorList>
            <person name="Martin H S."/>
        </authorList>
    </citation>
    <scope>NUCLEOTIDE SEQUENCE</scope>
</reference>
<dbReference type="Pfam" id="PF13414">
    <property type="entry name" value="TPR_11"/>
    <property type="match status" value="1"/>
</dbReference>
<evidence type="ECO:0000313" key="11">
    <source>
        <dbReference type="Proteomes" id="UP000837857"/>
    </source>
</evidence>
<evidence type="ECO:0000256" key="6">
    <source>
        <dbReference type="ARBA" id="ARBA00023306"/>
    </source>
</evidence>
<feature type="non-terminal residue" evidence="10">
    <location>
        <position position="485"/>
    </location>
</feature>
<dbReference type="Proteomes" id="UP000837857">
    <property type="component" value="Chromosome 4"/>
</dbReference>
<keyword evidence="4" id="KW-0833">Ubl conjugation pathway</keyword>
<evidence type="ECO:0000256" key="3">
    <source>
        <dbReference type="ARBA" id="ARBA00022776"/>
    </source>
</evidence>
<sequence>MSCEKKRLDNATDIGPENSEATQELLELLSFFKANRNTLDGYLLYLEGVVLKKLDLRSQAVSVLQTAIAAAPTLWAAWIELAGLANEYEALDSLQLPKHWMMYFFAAHAFVELKLSEQALEAYTVLANAGFDKSTYVTAQMAIAHHDRRDVDSSLTLFGELYQNDPYRLDNWDVYSHLLYLKEKRMELAKLAQKAVSIDKYRVETCCVIGNYYSLRSEHQKAVVYFQRALSLDPQYLSAWILMGHEFIELQNSNAAIQCYRQAIDVNRNDYRAWNGLGQAYEILGLNGYCIYYYSRAAQLKPDDSRMLVSLGEAYEKMDKIPNALKCYYKAHSTGDIEGMALFKLAKLYEKSNMPNSAAAAYTAACQDLANAGSKELPAAQRYLAQYYLRFSLLDHAAHYAYKCLEHESTKEAGKNILKAISDKRLAASSSQPANLSDDLPDAIKNISSTSITQDTPKTPFPSPNVTPDNFSTPMFSRKNNKYKM</sequence>
<feature type="region of interest" description="Disordered" evidence="8">
    <location>
        <begin position="449"/>
        <end position="485"/>
    </location>
</feature>
<feature type="repeat" description="TPR" evidence="7">
    <location>
        <begin position="271"/>
        <end position="304"/>
    </location>
</feature>
<dbReference type="PROSITE" id="PS50005">
    <property type="entry name" value="TPR"/>
    <property type="match status" value="3"/>
</dbReference>
<evidence type="ECO:0000256" key="8">
    <source>
        <dbReference type="SAM" id="MobiDB-lite"/>
    </source>
</evidence>
<accession>A0ABN8IU40</accession>
<protein>
    <recommendedName>
        <fullName evidence="9">Cdc23 domain-containing protein</fullName>
    </recommendedName>
</protein>
<feature type="repeat" description="TPR" evidence="7">
    <location>
        <begin position="237"/>
        <end position="270"/>
    </location>
</feature>
<evidence type="ECO:0000313" key="10">
    <source>
        <dbReference type="EMBL" id="CAH2067272.1"/>
    </source>
</evidence>
<dbReference type="Pfam" id="PF04049">
    <property type="entry name" value="ANAPC8"/>
    <property type="match status" value="1"/>
</dbReference>
<feature type="domain" description="Cdc23" evidence="9">
    <location>
        <begin position="23"/>
        <end position="142"/>
    </location>
</feature>
<evidence type="ECO:0000256" key="7">
    <source>
        <dbReference type="PROSITE-ProRule" id="PRU00339"/>
    </source>
</evidence>
<evidence type="ECO:0000256" key="4">
    <source>
        <dbReference type="ARBA" id="ARBA00022786"/>
    </source>
</evidence>
<keyword evidence="2" id="KW-0677">Repeat</keyword>
<dbReference type="InterPro" id="IPR007192">
    <property type="entry name" value="APC8"/>
</dbReference>
<dbReference type="Pfam" id="PF13181">
    <property type="entry name" value="TPR_8"/>
    <property type="match status" value="1"/>
</dbReference>
<dbReference type="InterPro" id="IPR019734">
    <property type="entry name" value="TPR_rpt"/>
</dbReference>
<dbReference type="Gene3D" id="1.25.40.10">
    <property type="entry name" value="Tetratricopeptide repeat domain"/>
    <property type="match status" value="2"/>
</dbReference>
<evidence type="ECO:0000256" key="1">
    <source>
        <dbReference type="ARBA" id="ARBA00022618"/>
    </source>
</evidence>
<keyword evidence="11" id="KW-1185">Reference proteome</keyword>
<dbReference type="PANTHER" id="PTHR12558">
    <property type="entry name" value="CELL DIVISION CYCLE 16,23,27"/>
    <property type="match status" value="1"/>
</dbReference>
<feature type="repeat" description="TPR" evidence="7">
    <location>
        <begin position="203"/>
        <end position="236"/>
    </location>
</feature>
<gene>
    <name evidence="10" type="ORF">IPOD504_LOCUS13804</name>
</gene>
<organism evidence="10 11">
    <name type="scientific">Iphiclides podalirius</name>
    <name type="common">scarce swallowtail</name>
    <dbReference type="NCBI Taxonomy" id="110791"/>
    <lineage>
        <taxon>Eukaryota</taxon>
        <taxon>Metazoa</taxon>
        <taxon>Ecdysozoa</taxon>
        <taxon>Arthropoda</taxon>
        <taxon>Hexapoda</taxon>
        <taxon>Insecta</taxon>
        <taxon>Pterygota</taxon>
        <taxon>Neoptera</taxon>
        <taxon>Endopterygota</taxon>
        <taxon>Lepidoptera</taxon>
        <taxon>Glossata</taxon>
        <taxon>Ditrysia</taxon>
        <taxon>Papilionoidea</taxon>
        <taxon>Papilionidae</taxon>
        <taxon>Papilioninae</taxon>
        <taxon>Iphiclides</taxon>
    </lineage>
</organism>
<keyword evidence="3" id="KW-0498">Mitosis</keyword>
<evidence type="ECO:0000256" key="2">
    <source>
        <dbReference type="ARBA" id="ARBA00022737"/>
    </source>
</evidence>
<keyword evidence="5 7" id="KW-0802">TPR repeat</keyword>
<name>A0ABN8IU40_9NEOP</name>
<feature type="compositionally biased region" description="Polar residues" evidence="8">
    <location>
        <begin position="466"/>
        <end position="475"/>
    </location>
</feature>
<keyword evidence="1" id="KW-0132">Cell division</keyword>
<proteinExistence type="predicted"/>
<dbReference type="InterPro" id="IPR011990">
    <property type="entry name" value="TPR-like_helical_dom_sf"/>
</dbReference>